<proteinExistence type="predicted"/>
<dbReference type="AlphaFoldDB" id="A0A2W4T9J6"/>
<organism evidence="1 2">
    <name type="scientific">Candidatus Methylumidiphilus alinenensis</name>
    <dbReference type="NCBI Taxonomy" id="2202197"/>
    <lineage>
        <taxon>Bacteria</taxon>
        <taxon>Pseudomonadati</taxon>
        <taxon>Pseudomonadota</taxon>
        <taxon>Gammaproteobacteria</taxon>
        <taxon>Methylococcales</taxon>
        <taxon>Candidatus Methylumidiphilus</taxon>
    </lineage>
</organism>
<reference evidence="1 2" key="1">
    <citation type="journal article" date="2018" name="Aquat. Microb. Ecol.">
        <title>Gammaproteobacterial methanotrophs dominate.</title>
        <authorList>
            <person name="Rissanen A.J."/>
            <person name="Saarenheimo J."/>
            <person name="Tiirola M."/>
            <person name="Peura S."/>
            <person name="Aalto S.L."/>
            <person name="Karvinen A."/>
            <person name="Nykanen H."/>
        </authorList>
    </citation>
    <scope>NUCLEOTIDE SEQUENCE [LARGE SCALE GENOMIC DNA]</scope>
    <source>
        <strain evidence="1">AMbin10</strain>
    </source>
</reference>
<dbReference type="Proteomes" id="UP000249396">
    <property type="component" value="Unassembled WGS sequence"/>
</dbReference>
<accession>A0A2W4T9J6</accession>
<name>A0A2W4T9J6_9GAMM</name>
<gene>
    <name evidence="1" type="ORF">DM484_03515</name>
</gene>
<evidence type="ECO:0000313" key="1">
    <source>
        <dbReference type="EMBL" id="PZN83930.1"/>
    </source>
</evidence>
<dbReference type="EMBL" id="QJPH01000171">
    <property type="protein sequence ID" value="PZN83930.1"/>
    <property type="molecule type" value="Genomic_DNA"/>
</dbReference>
<sequence>MCIFGLGVVLGFIVSYRSMDSEPVINDNSREVLKALTQLSVTEIPRESLNCEVNGTFTASDGSTINNDVSVGDFIADYLVLSFEQKHNAIHQLICEGDGIQQCTWTFGEDKPEEGWDRILRFEYNPKTKVVNPKSLHCIDVP</sequence>
<protein>
    <submittedName>
        <fullName evidence="1">Uncharacterized protein</fullName>
    </submittedName>
</protein>
<comment type="caution">
    <text evidence="1">The sequence shown here is derived from an EMBL/GenBank/DDBJ whole genome shotgun (WGS) entry which is preliminary data.</text>
</comment>
<evidence type="ECO:0000313" key="2">
    <source>
        <dbReference type="Proteomes" id="UP000249396"/>
    </source>
</evidence>